<dbReference type="Gene3D" id="2.60.40.10">
    <property type="entry name" value="Immunoglobulins"/>
    <property type="match status" value="1"/>
</dbReference>
<evidence type="ECO:0000313" key="7">
    <source>
        <dbReference type="Proteomes" id="UP000309450"/>
    </source>
</evidence>
<keyword evidence="7" id="KW-1185">Reference proteome</keyword>
<dbReference type="GO" id="GO:0030246">
    <property type="term" value="F:carbohydrate binding"/>
    <property type="evidence" value="ECO:0007669"/>
    <property type="project" value="InterPro"/>
</dbReference>
<proteinExistence type="inferred from homology"/>
<evidence type="ECO:0000256" key="4">
    <source>
        <dbReference type="ARBA" id="ARBA00022764"/>
    </source>
</evidence>
<evidence type="ECO:0000256" key="2">
    <source>
        <dbReference type="ARBA" id="ARBA00005001"/>
    </source>
</evidence>
<name>A0A4S3MTC2_9RHOB</name>
<keyword evidence="4" id="KW-0574">Periplasm</keyword>
<dbReference type="EMBL" id="SSND01000001">
    <property type="protein sequence ID" value="THD85828.1"/>
    <property type="molecule type" value="Genomic_DNA"/>
</dbReference>
<dbReference type="Proteomes" id="UP000309450">
    <property type="component" value="Unassembled WGS sequence"/>
</dbReference>
<dbReference type="PANTHER" id="PTHR30504">
    <property type="entry name" value="GLUCANS BIOSYNTHESIS PROTEIN"/>
    <property type="match status" value="1"/>
</dbReference>
<evidence type="ECO:0000256" key="1">
    <source>
        <dbReference type="ARBA" id="ARBA00004418"/>
    </source>
</evidence>
<sequence length="507" mass="55896">MSRRHVLGLLGGLSVLGFRPADAEEAAGAVLGPSTPFDHEMIVTRARALAAAPYSSPPAVSQDWLDLSYDDFRGIWFDTRHTLFRGSPGSVQAEFFVAGLFFPHKIGLHAVDGNQSREVQFQLRLFDSTDKFPALPEEGTGFAGFRLLGEIDVKDRFQEYAVFQGASYFRAIGRGHAYGISARGLALNTAADGREEFPIFRDFWIEAAEPGAAEVTIHALMDSPSVAGAYSFRVRKGETTEMTVSARLFPRVDLTTVGIAPGTSMFLFNDINRTRFDDFREAVHDSDGLLILNGAGEVIWRPLTNPRTVNVSTFADTSPRGFGLMQRARKPGDYNDLVAHYERRPSLWVEPDGDWGQGAVMLVEIPTDKEINDNIVAFWRPAAPLAAGSEHRFDYRIYWCADSPAEGTVAPVIATRTGARIFEEGRLFTVDYAPHPALGDDPARIVPRVSTSAGEISGHYLQRNPATGGMRLDFTLKGDAPVAELRAELWRGSQRVAEVWLNRWVGT</sequence>
<protein>
    <submittedName>
        <fullName evidence="6">Glucans biosynthesis protein</fullName>
    </submittedName>
</protein>
<dbReference type="InterPro" id="IPR014718">
    <property type="entry name" value="GH-type_carb-bd"/>
</dbReference>
<gene>
    <name evidence="6" type="ORF">E7811_02730</name>
</gene>
<dbReference type="InterPro" id="IPR014756">
    <property type="entry name" value="Ig_E-set"/>
</dbReference>
<comment type="caution">
    <text evidence="6">The sequence shown here is derived from an EMBL/GenBank/DDBJ whole genome shotgun (WGS) entry which is preliminary data.</text>
</comment>
<dbReference type="SUPFAM" id="SSF81296">
    <property type="entry name" value="E set domains"/>
    <property type="match status" value="1"/>
</dbReference>
<dbReference type="AlphaFoldDB" id="A0A4S3MTC2"/>
<organism evidence="6 7">
    <name type="scientific">Aliigemmobacter aestuarii</name>
    <dbReference type="NCBI Taxonomy" id="1445661"/>
    <lineage>
        <taxon>Bacteria</taxon>
        <taxon>Pseudomonadati</taxon>
        <taxon>Pseudomonadota</taxon>
        <taxon>Alphaproteobacteria</taxon>
        <taxon>Rhodobacterales</taxon>
        <taxon>Paracoccaceae</taxon>
        <taxon>Aliigemmobacter</taxon>
    </lineage>
</organism>
<dbReference type="PIRSF" id="PIRSF006281">
    <property type="entry name" value="MdoG"/>
    <property type="match status" value="1"/>
</dbReference>
<evidence type="ECO:0000313" key="6">
    <source>
        <dbReference type="EMBL" id="THD85828.1"/>
    </source>
</evidence>
<dbReference type="InterPro" id="IPR011013">
    <property type="entry name" value="Gal_mutarotase_sf_dom"/>
</dbReference>
<dbReference type="InterPro" id="IPR013783">
    <property type="entry name" value="Ig-like_fold"/>
</dbReference>
<dbReference type="GO" id="GO:0030288">
    <property type="term" value="C:outer membrane-bounded periplasmic space"/>
    <property type="evidence" value="ECO:0007669"/>
    <property type="project" value="TreeGrafter"/>
</dbReference>
<dbReference type="SUPFAM" id="SSF74650">
    <property type="entry name" value="Galactose mutarotase-like"/>
    <property type="match status" value="1"/>
</dbReference>
<dbReference type="GO" id="GO:0003824">
    <property type="term" value="F:catalytic activity"/>
    <property type="evidence" value="ECO:0007669"/>
    <property type="project" value="InterPro"/>
</dbReference>
<accession>A0A4S3MTC2</accession>
<dbReference type="Gene3D" id="2.70.98.10">
    <property type="match status" value="1"/>
</dbReference>
<dbReference type="InterPro" id="IPR007444">
    <property type="entry name" value="Glucan_biosyn_MdoG_C"/>
</dbReference>
<dbReference type="OrthoDB" id="9777817at2"/>
<dbReference type="Pfam" id="PF04349">
    <property type="entry name" value="MdoG"/>
    <property type="match status" value="1"/>
</dbReference>
<dbReference type="PANTHER" id="PTHR30504:SF2">
    <property type="entry name" value="GLUCANS BIOSYNTHESIS PROTEIN G"/>
    <property type="match status" value="1"/>
</dbReference>
<evidence type="ECO:0000259" key="5">
    <source>
        <dbReference type="Pfam" id="PF04349"/>
    </source>
</evidence>
<comment type="similarity">
    <text evidence="3">Belongs to the OpgD/OpgG family.</text>
</comment>
<evidence type="ECO:0000256" key="3">
    <source>
        <dbReference type="ARBA" id="ARBA00009284"/>
    </source>
</evidence>
<dbReference type="InterPro" id="IPR014438">
    <property type="entry name" value="Glucan_biosyn_MdoG/MdoD"/>
</dbReference>
<reference evidence="6 7" key="1">
    <citation type="submission" date="2019-04" db="EMBL/GenBank/DDBJ databases">
        <title>Draft genome sequence of Gemmobacter aestuarii sp. nov.</title>
        <authorList>
            <person name="Hameed A."/>
            <person name="Lin S.-Y."/>
            <person name="Shahina M."/>
            <person name="Lai W.-A."/>
            <person name="Young C.-C."/>
        </authorList>
    </citation>
    <scope>NUCLEOTIDE SEQUENCE [LARGE SCALE GENOMIC DNA]</scope>
    <source>
        <strain evidence="6 7">CC-PW-75</strain>
    </source>
</reference>
<dbReference type="GO" id="GO:0051274">
    <property type="term" value="P:beta-glucan biosynthetic process"/>
    <property type="evidence" value="ECO:0007669"/>
    <property type="project" value="TreeGrafter"/>
</dbReference>
<comment type="subcellular location">
    <subcellularLocation>
        <location evidence="1">Periplasm</location>
    </subcellularLocation>
</comment>
<comment type="pathway">
    <text evidence="2">Glycan metabolism; osmoregulated periplasmic glucan (OPG) biosynthesis.</text>
</comment>
<dbReference type="UniPathway" id="UPA00637"/>
<feature type="domain" description="Glucan biosynthesis periplasmic MdoG C-terminal" evidence="5">
    <location>
        <begin position="37"/>
        <end position="504"/>
    </location>
</feature>